<dbReference type="Pfam" id="PF00023">
    <property type="entry name" value="Ank"/>
    <property type="match status" value="2"/>
</dbReference>
<dbReference type="InterPro" id="IPR036770">
    <property type="entry name" value="Ankyrin_rpt-contain_sf"/>
</dbReference>
<dbReference type="SUPFAM" id="SSF48403">
    <property type="entry name" value="Ankyrin repeat"/>
    <property type="match status" value="2"/>
</dbReference>
<sequence length="1004" mass="114902">MLLDNLLHPVSLQNVSIFSNTLIEKNHFFDDNTKYHTKLNLTPFQVALILGFSDIVEIFVDYGLTDVNSKFYVTPLLLSSLTGNDSSIIEVLENYNVQDEHCKTEVTPLLYATLMNHCELINILLNNNASVTYAADISLLDIISIHPEITSLILTCRATFSLTSRCRVNSLFVALLQDDEDVLQTSLPFLGSFNDSTDITIIHLLCFRGYIDHLKIVLNSNINANNTFSIQCSHLVCVSQLTDDIDDYLEEWKLPWNRYQFALNISLFEFCCLFSEPYVLQSLLGHPIIMQTFVNVTPCLLTLCLGEQKPPCLFLNRQRLKSTFPICLLAWFLYCKTCDAEKCHHLPDFVVADLSNLCTIEDSDIIVYSIDFDIIDTDDISENLEHLGLCTSVNFSILLAACLNQKWDAVLQMMNFSSLSSNYIRFGIVDLICLRNIDIRDFSCPIPSQGFMISALELEFLTCGNISDILFYITEAKENQVFFTSAIAVCLHNNKRNLKKLLYWNVDMNITYTIPCLHLMCFMDVSLTEIVEIIPYQKMKKISKNAELKNVHVACFKDLKKRVLMSLMMKCNVNSFATLSSLHIILLTGNTQYLEEYVINENFSNMAQMAPIHILCFRQNNDAIKGLSHTQCDFNSIATNLTFLHLKFLTNEDICVHKSEKHNNTLSELTPLHIASLIDDAEITELILRKTDKTDIVCKIFPLHMEFKYNKEIALLINSYTSFNLTAFHIACIQKNKEIGELLIRRNANLNLPAEFSIEFEISELVTVSTHSELFPLHLACLMQNVTFTRMILSQVQTINDTCPMSVWHICLFLNESIYAEKLSSFSEYRDSVCMLSPLHLACLCGNVSILTLLLRKGADSKAFANLDSSYAIIYEKNDTNVKLFFLYHYKVLKYPLHICAENGNIEQCRVLLESGADTNVETSFASLRPWHLALYHGQKEILSLLLETPTEIDKKKFLIIFFMYLFRKKYNKQSANTRIKLNMLVILSLYKHFLPVMKDIAFM</sequence>
<evidence type="ECO:0000313" key="4">
    <source>
        <dbReference type="EMBL" id="CAC5357851.1"/>
    </source>
</evidence>
<evidence type="ECO:0000256" key="3">
    <source>
        <dbReference type="PROSITE-ProRule" id="PRU00023"/>
    </source>
</evidence>
<dbReference type="OrthoDB" id="10590919at2759"/>
<gene>
    <name evidence="4" type="ORF">MCOR_1342</name>
</gene>
<keyword evidence="5" id="KW-1185">Reference proteome</keyword>
<feature type="repeat" description="ANK" evidence="3">
    <location>
        <begin position="837"/>
        <end position="866"/>
    </location>
</feature>
<name>A0A6J7ZXT3_MYTCO</name>
<dbReference type="Proteomes" id="UP000507470">
    <property type="component" value="Unassembled WGS sequence"/>
</dbReference>
<reference evidence="4 5" key="1">
    <citation type="submission" date="2020-06" db="EMBL/GenBank/DDBJ databases">
        <authorList>
            <person name="Li R."/>
            <person name="Bekaert M."/>
        </authorList>
    </citation>
    <scope>NUCLEOTIDE SEQUENCE [LARGE SCALE GENOMIC DNA]</scope>
    <source>
        <strain evidence="5">wild</strain>
    </source>
</reference>
<keyword evidence="1" id="KW-0677">Repeat</keyword>
<dbReference type="PANTHER" id="PTHR24198:SF165">
    <property type="entry name" value="ANKYRIN REPEAT-CONTAINING PROTEIN-RELATED"/>
    <property type="match status" value="1"/>
</dbReference>
<dbReference type="SMART" id="SM00248">
    <property type="entry name" value="ANK"/>
    <property type="match status" value="10"/>
</dbReference>
<dbReference type="Gene3D" id="1.25.40.20">
    <property type="entry name" value="Ankyrin repeat-containing domain"/>
    <property type="match status" value="3"/>
</dbReference>
<dbReference type="PANTHER" id="PTHR24198">
    <property type="entry name" value="ANKYRIN REPEAT AND PROTEIN KINASE DOMAIN-CONTAINING PROTEIN"/>
    <property type="match status" value="1"/>
</dbReference>
<proteinExistence type="predicted"/>
<accession>A0A6J7ZXT3</accession>
<evidence type="ECO:0000313" key="5">
    <source>
        <dbReference type="Proteomes" id="UP000507470"/>
    </source>
</evidence>
<organism evidence="4 5">
    <name type="scientific">Mytilus coruscus</name>
    <name type="common">Sea mussel</name>
    <dbReference type="NCBI Taxonomy" id="42192"/>
    <lineage>
        <taxon>Eukaryota</taxon>
        <taxon>Metazoa</taxon>
        <taxon>Spiralia</taxon>
        <taxon>Lophotrochozoa</taxon>
        <taxon>Mollusca</taxon>
        <taxon>Bivalvia</taxon>
        <taxon>Autobranchia</taxon>
        <taxon>Pteriomorphia</taxon>
        <taxon>Mytilida</taxon>
        <taxon>Mytiloidea</taxon>
        <taxon>Mytilidae</taxon>
        <taxon>Mytilinae</taxon>
        <taxon>Mytilus</taxon>
    </lineage>
</organism>
<feature type="repeat" description="ANK" evidence="3">
    <location>
        <begin position="896"/>
        <end position="924"/>
    </location>
</feature>
<dbReference type="PROSITE" id="PS50297">
    <property type="entry name" value="ANK_REP_REGION"/>
    <property type="match status" value="2"/>
</dbReference>
<dbReference type="AlphaFoldDB" id="A0A6J7ZXT3"/>
<feature type="repeat" description="ANK" evidence="3">
    <location>
        <begin position="723"/>
        <end position="755"/>
    </location>
</feature>
<dbReference type="Pfam" id="PF12796">
    <property type="entry name" value="Ank_2"/>
    <property type="match status" value="1"/>
</dbReference>
<evidence type="ECO:0000256" key="1">
    <source>
        <dbReference type="ARBA" id="ARBA00022737"/>
    </source>
</evidence>
<evidence type="ECO:0000256" key="2">
    <source>
        <dbReference type="ARBA" id="ARBA00023043"/>
    </source>
</evidence>
<dbReference type="InterPro" id="IPR002110">
    <property type="entry name" value="Ankyrin_rpt"/>
</dbReference>
<dbReference type="EMBL" id="CACVKT020000259">
    <property type="protein sequence ID" value="CAC5357851.1"/>
    <property type="molecule type" value="Genomic_DNA"/>
</dbReference>
<keyword evidence="2 3" id="KW-0040">ANK repeat</keyword>
<dbReference type="PROSITE" id="PS50088">
    <property type="entry name" value="ANK_REPEAT"/>
    <property type="match status" value="3"/>
</dbReference>
<protein>
    <submittedName>
        <fullName evidence="4">ANK</fullName>
    </submittedName>
</protein>